<proteinExistence type="predicted"/>
<sequence length="197" mass="22213">MEVVIAVKREVYHPDSIPSILSLHARKKRRVAVHEQEAARGAGQPRVVELMLNDLWQHNLQLKSQVDSLVAALSEQCEMLQAERAEKASKLVAAHPSRFTGRSSDYMSFKTEILYLLDLKVAEFKSDQEKVAYIISYLDGRAKDCMVPLMVSCHQALSNLKSLVEIMDSIFFNPAHEIATSQQLLRLKQGTNTVGDY</sequence>
<name>A0AA35LNK6_9SAUR</name>
<dbReference type="AlphaFoldDB" id="A0AA35LNK6"/>
<gene>
    <name evidence="1" type="ORF">PODLI_1B025112</name>
</gene>
<dbReference type="EMBL" id="OX395145">
    <property type="protein sequence ID" value="CAI5799321.1"/>
    <property type="molecule type" value="Genomic_DNA"/>
</dbReference>
<evidence type="ECO:0000313" key="2">
    <source>
        <dbReference type="Proteomes" id="UP001178461"/>
    </source>
</evidence>
<accession>A0AA35LNK6</accession>
<keyword evidence="2" id="KW-1185">Reference proteome</keyword>
<evidence type="ECO:0000313" key="1">
    <source>
        <dbReference type="EMBL" id="CAI5799321.1"/>
    </source>
</evidence>
<dbReference type="Proteomes" id="UP001178461">
    <property type="component" value="Chromosome W"/>
</dbReference>
<protein>
    <submittedName>
        <fullName evidence="1">Uncharacterized protein</fullName>
    </submittedName>
</protein>
<organism evidence="1 2">
    <name type="scientific">Podarcis lilfordi</name>
    <name type="common">Lilford's wall lizard</name>
    <dbReference type="NCBI Taxonomy" id="74358"/>
    <lineage>
        <taxon>Eukaryota</taxon>
        <taxon>Metazoa</taxon>
        <taxon>Chordata</taxon>
        <taxon>Craniata</taxon>
        <taxon>Vertebrata</taxon>
        <taxon>Euteleostomi</taxon>
        <taxon>Lepidosauria</taxon>
        <taxon>Squamata</taxon>
        <taxon>Bifurcata</taxon>
        <taxon>Unidentata</taxon>
        <taxon>Episquamata</taxon>
        <taxon>Laterata</taxon>
        <taxon>Lacertibaenia</taxon>
        <taxon>Lacertidae</taxon>
        <taxon>Podarcis</taxon>
    </lineage>
</organism>
<reference evidence="1" key="1">
    <citation type="submission" date="2022-12" db="EMBL/GenBank/DDBJ databases">
        <authorList>
            <person name="Alioto T."/>
            <person name="Alioto T."/>
            <person name="Gomez Garrido J."/>
        </authorList>
    </citation>
    <scope>NUCLEOTIDE SEQUENCE</scope>
</reference>